<evidence type="ECO:0000256" key="1">
    <source>
        <dbReference type="ARBA" id="ARBA00001957"/>
    </source>
</evidence>
<dbReference type="SUPFAM" id="SSF55048">
    <property type="entry name" value="Probable ACP-binding domain of malonyl-CoA ACP transacylase"/>
    <property type="match status" value="1"/>
</dbReference>
<dbReference type="Pfam" id="PF02801">
    <property type="entry name" value="Ketoacyl-synt_C"/>
    <property type="match status" value="1"/>
</dbReference>
<dbReference type="InterPro" id="IPR014031">
    <property type="entry name" value="Ketoacyl_synth_C"/>
</dbReference>
<dbReference type="InterPro" id="IPR016035">
    <property type="entry name" value="Acyl_Trfase/lysoPLipase"/>
</dbReference>
<dbReference type="SUPFAM" id="SSF52151">
    <property type="entry name" value="FabD/lysophospholipase-like"/>
    <property type="match status" value="1"/>
</dbReference>
<keyword evidence="5" id="KW-0663">Pyridoxal phosphate</keyword>
<dbReference type="SMART" id="SM00827">
    <property type="entry name" value="PKS_AT"/>
    <property type="match status" value="1"/>
</dbReference>
<evidence type="ECO:0000259" key="8">
    <source>
        <dbReference type="PROSITE" id="PS52004"/>
    </source>
</evidence>
<keyword evidence="10" id="KW-1185">Reference proteome</keyword>
<dbReference type="InterPro" id="IPR015424">
    <property type="entry name" value="PyrdxlP-dep_Trfase"/>
</dbReference>
<dbReference type="InterPro" id="IPR015421">
    <property type="entry name" value="PyrdxlP-dep_Trfase_major"/>
</dbReference>
<keyword evidence="3" id="KW-0597">Phosphoprotein</keyword>
<dbReference type="Gene3D" id="3.40.640.10">
    <property type="entry name" value="Type I PLP-dependent aspartate aminotransferase-like (Major domain)"/>
    <property type="match status" value="1"/>
</dbReference>
<dbReference type="GO" id="GO:0008483">
    <property type="term" value="F:transaminase activity"/>
    <property type="evidence" value="ECO:0007669"/>
    <property type="project" value="InterPro"/>
</dbReference>
<dbReference type="CDD" id="cd00833">
    <property type="entry name" value="PKS"/>
    <property type="match status" value="1"/>
</dbReference>
<feature type="compositionally biased region" description="Low complexity" evidence="6">
    <location>
        <begin position="1026"/>
        <end position="1043"/>
    </location>
</feature>
<dbReference type="InterPro" id="IPR020806">
    <property type="entry name" value="PKS_PP-bd"/>
</dbReference>
<dbReference type="InterPro" id="IPR018201">
    <property type="entry name" value="Ketoacyl_synth_AS"/>
</dbReference>
<dbReference type="PROSITE" id="PS00012">
    <property type="entry name" value="PHOSPHOPANTETHEINE"/>
    <property type="match status" value="1"/>
</dbReference>
<dbReference type="Pfam" id="PF00668">
    <property type="entry name" value="Condensation"/>
    <property type="match status" value="1"/>
</dbReference>
<dbReference type="Gene3D" id="3.40.47.10">
    <property type="match status" value="1"/>
</dbReference>
<dbReference type="InterPro" id="IPR020841">
    <property type="entry name" value="PKS_Beta-ketoAc_synthase_dom"/>
</dbReference>
<organism evidence="9 10">
    <name type="scientific">Saccharothrix coeruleofusca</name>
    <dbReference type="NCBI Taxonomy" id="33919"/>
    <lineage>
        <taxon>Bacteria</taxon>
        <taxon>Bacillati</taxon>
        <taxon>Actinomycetota</taxon>
        <taxon>Actinomycetes</taxon>
        <taxon>Pseudonocardiales</taxon>
        <taxon>Pseudonocardiaceae</taxon>
        <taxon>Saccharothrix</taxon>
    </lineage>
</organism>
<dbReference type="SMART" id="SM00823">
    <property type="entry name" value="PKS_PP"/>
    <property type="match status" value="1"/>
</dbReference>
<dbReference type="InterPro" id="IPR036736">
    <property type="entry name" value="ACP-like_sf"/>
</dbReference>
<dbReference type="GO" id="GO:0030170">
    <property type="term" value="F:pyridoxal phosphate binding"/>
    <property type="evidence" value="ECO:0007669"/>
    <property type="project" value="InterPro"/>
</dbReference>
<dbReference type="Pfam" id="PF00550">
    <property type="entry name" value="PP-binding"/>
    <property type="match status" value="1"/>
</dbReference>
<feature type="region of interest" description="Disordered" evidence="6">
    <location>
        <begin position="1026"/>
        <end position="1073"/>
    </location>
</feature>
<dbReference type="InterPro" id="IPR006162">
    <property type="entry name" value="Ppantetheine_attach_site"/>
</dbReference>
<dbReference type="Gene3D" id="3.30.559.30">
    <property type="entry name" value="Nonribosomal peptide synthetase, condensation domain"/>
    <property type="match status" value="1"/>
</dbReference>
<keyword evidence="4" id="KW-0808">Transferase</keyword>
<dbReference type="PROSITE" id="PS52004">
    <property type="entry name" value="KS3_2"/>
    <property type="match status" value="1"/>
</dbReference>
<dbReference type="SUPFAM" id="SSF53383">
    <property type="entry name" value="PLP-dependent transferases"/>
    <property type="match status" value="1"/>
</dbReference>
<evidence type="ECO:0000313" key="10">
    <source>
        <dbReference type="Proteomes" id="UP000639606"/>
    </source>
</evidence>
<dbReference type="SUPFAM" id="SSF52777">
    <property type="entry name" value="CoA-dependent acyltransferases"/>
    <property type="match status" value="2"/>
</dbReference>
<dbReference type="SMART" id="SM00825">
    <property type="entry name" value="PKS_KS"/>
    <property type="match status" value="1"/>
</dbReference>
<dbReference type="SMART" id="SM01294">
    <property type="entry name" value="PKS_PP_betabranch"/>
    <property type="match status" value="1"/>
</dbReference>
<dbReference type="InterPro" id="IPR015422">
    <property type="entry name" value="PyrdxlP-dep_Trfase_small"/>
</dbReference>
<evidence type="ECO:0000256" key="6">
    <source>
        <dbReference type="SAM" id="MobiDB-lite"/>
    </source>
</evidence>
<gene>
    <name evidence="9" type="ORF">GCM10010185_30490</name>
</gene>
<feature type="domain" description="Carrier" evidence="7">
    <location>
        <begin position="879"/>
        <end position="957"/>
    </location>
</feature>
<protein>
    <recommendedName>
        <fullName evidence="11">Amino acid adenylation domain-containing protein</fullName>
    </recommendedName>
</protein>
<dbReference type="PROSITE" id="PS50075">
    <property type="entry name" value="CARRIER"/>
    <property type="match status" value="1"/>
</dbReference>
<dbReference type="GO" id="GO:0006633">
    <property type="term" value="P:fatty acid biosynthetic process"/>
    <property type="evidence" value="ECO:0007669"/>
    <property type="project" value="InterPro"/>
</dbReference>
<dbReference type="InterPro" id="IPR023213">
    <property type="entry name" value="CAT-like_dom_sf"/>
</dbReference>
<dbReference type="GO" id="GO:0004312">
    <property type="term" value="F:fatty acid synthase activity"/>
    <property type="evidence" value="ECO:0007669"/>
    <property type="project" value="TreeGrafter"/>
</dbReference>
<sequence length="1909" mass="203525">MNAEPIAITAMSCRFPGDVFAPEDLWRVLMDETDAITELPGSTGPLDQYVPAGISAPGTTGTRWAGRVPSAADFDAGFFGISPAEAESVDPQQRMLLEVSHEAMERAGLPARGDEARDCGVFVGISGSDYGRLLGADLARVGPYFSTGQSPAIAANRLSYAFDLRGPSLAVDTACSSGLVALDLAVQHLRRGTCGRALVGAVNLVLAPDNWVSLSEFGMMASDGRCRPFGADGDGYVRSDGCAVLVLELLTSAQRRGSEVLAVIRGTAVNQDGRSNGLTAPSGPAQEEVINRALVDAGLPSSAVTYVEAHGSGTPLGDPIEFGALLRTYGKRQPADGPCYVGSVKSNIGHTEAAAGLAGLVKLVLCLRNRKLPASLHTERLNPRLPATGGSVEIVTSTRPWDTGKELVGAVSSFGYGGTNAHAVVSEGVPAPTTTIPDHPALVLPLSARSAAALRALAGRYADTLEAGDGPSVADVCYTAAVRRAHFDHRRGFVAVDRDGLVAELRRATADNERREKRFWRESVLVFPGQGGQHAAMGRELLAQPAFRQVVDACEPIFAETLGVSVHGLLAGWNRGGAERLRNTAVAQAALFVYQAALYAVWRSFGVRPAAVIGHSAGEAAAAFAAGLFDLESAARLVAERGTAMADLRGSGGMLAVTGQSADSQDIRRAAEQAGLVLAAENSPRGCVLSGPEERLAVAAGVLTGAGYRCTRLTMDYAFHSPAMRPAADRMRAMGVGAATGSGTALFCSSVTGDVLDPAALGPDYWARGVVQPVRMRQAVEALLRRGFTSFLEIGPASAHAVDIAVTARWAGTTPVEVVHAGGDLPETLARLYSVGADLDWTAVYPHGRFVQGLPTYPWQRQRYWGLDPTPKGSEMTHPAVEDLGTWVKGELAGQLGLDVREISDDDRFLELGADSLVMLKLVARLNARYGTQIEVRQLLEEYMTIRELAGGLSGVRVLDGADAQEGETAPTTAEEIAVPTTSAPAVDVAPLDARPVDGLPAVVAEQLKLMRDQLTLLGARARISADPPASTATSASAGAKPAEGVPAGGTRTGSSAGRPPEPPKWRPSKLTPAQERFVNDLASRTSSHARQLVRRYRPRLAESRPFSHFRPELKDLHVPLVAERTAGAKIWDDSGREYIDYGMGFGVHLFGHNPPFVTSAIRRQLDRTYSLGVQLKQAYELAERLGDLTGHERVTFCNTGSEAVMGAIRLARLATGRPKVAYFDRSYHGLTDLVLARADAGGATPIAPGLSAAAASEAVVLPYGQESALEYLRAADDVAAVVVEPVQSRNPSLQPAAFLAALRRLTGERGMVLVFDEMITGFRIGPGGAAAHFGVTPDLATYGKIIGGGLPLAVIAGRGDLMGGMDGGVWRPGDGSMPTHTTTLFGGTFQKHPLAVAAATSVLDHLADSGPGLYEDLNARADRLVEGLREIFREAAVPYTVASFGSMWRLEYRGNPSLHQPLEMELLYHTLLSEGIHVQEGRTFFLSTVHEDTDAERLLDAVDASLRRLREPGFLTAAQPAPRLEWAMTPQQKQLWQLQRHHGPQWTAYHESVLVDLRGDLDRDALRRAWRDAGRNHPALRAAVTADGEWLRCDRSTDLTIRVSDVPPTPEAIADDAAAPFAPLDGSLCRATLFEHSPQHHALLVSAHHLVMDGTSLSLLLDDLAGFYSGHVAGESLPPSRPAVPVRLRQQVTSVAEPLPRTPDAFDPARRHTVPLAPDLWAALRTGAAELGCTPFALAFSAFAYALHQVTGEAELGLGVHVDQRPLDEHDFAGHYVLVAGVRTALSRGESFRDLEARTRPHLVNLLDRPAAAGEPDAVFNLNPAVPEPRMSGLDVSIDLPPVRHAKYPLFFDVISIGENRFVDIVHRPSFDAETVEKLHLCWESLIRHVGAEGSDFAEQPHSDPREG</sequence>
<dbReference type="Gene3D" id="3.90.1150.10">
    <property type="entry name" value="Aspartate Aminotransferase, domain 1"/>
    <property type="match status" value="1"/>
</dbReference>
<dbReference type="InterPro" id="IPR050091">
    <property type="entry name" value="PKS_NRPS_Biosynth_Enz"/>
</dbReference>
<dbReference type="Pfam" id="PF00202">
    <property type="entry name" value="Aminotran_3"/>
    <property type="match status" value="1"/>
</dbReference>
<dbReference type="Pfam" id="PF22621">
    <property type="entry name" value="CurL-like_PKS_C"/>
    <property type="match status" value="1"/>
</dbReference>
<dbReference type="Gene3D" id="1.10.1200.10">
    <property type="entry name" value="ACP-like"/>
    <property type="match status" value="1"/>
</dbReference>
<dbReference type="Gene3D" id="3.30.559.10">
    <property type="entry name" value="Chloramphenicol acetyltransferase-like domain"/>
    <property type="match status" value="1"/>
</dbReference>
<evidence type="ECO:0008006" key="11">
    <source>
        <dbReference type="Google" id="ProtNLM"/>
    </source>
</evidence>
<reference evidence="9" key="1">
    <citation type="journal article" date="2014" name="Int. J. Syst. Evol. Microbiol.">
        <title>Complete genome sequence of Corynebacterium casei LMG S-19264T (=DSM 44701T), isolated from a smear-ripened cheese.</title>
        <authorList>
            <consortium name="US DOE Joint Genome Institute (JGI-PGF)"/>
            <person name="Walter F."/>
            <person name="Albersmeier A."/>
            <person name="Kalinowski J."/>
            <person name="Ruckert C."/>
        </authorList>
    </citation>
    <scope>NUCLEOTIDE SEQUENCE</scope>
    <source>
        <strain evidence="9">JCM 3313</strain>
    </source>
</reference>
<dbReference type="InterPro" id="IPR001227">
    <property type="entry name" value="Ac_transferase_dom_sf"/>
</dbReference>
<accession>A0A918ANY9</accession>
<evidence type="ECO:0000259" key="7">
    <source>
        <dbReference type="PROSITE" id="PS50075"/>
    </source>
</evidence>
<dbReference type="GO" id="GO:0004315">
    <property type="term" value="F:3-oxoacyl-[acyl-carrier-protein] synthase activity"/>
    <property type="evidence" value="ECO:0007669"/>
    <property type="project" value="InterPro"/>
</dbReference>
<feature type="domain" description="Ketosynthase family 3 (KS3)" evidence="8">
    <location>
        <begin position="3"/>
        <end position="427"/>
    </location>
</feature>
<evidence type="ECO:0000256" key="5">
    <source>
        <dbReference type="ARBA" id="ARBA00022898"/>
    </source>
</evidence>
<dbReference type="FunFam" id="3.40.47.10:FF:000019">
    <property type="entry name" value="Polyketide synthase type I"/>
    <property type="match status" value="1"/>
</dbReference>
<dbReference type="InterPro" id="IPR005814">
    <property type="entry name" value="Aminotrans_3"/>
</dbReference>
<dbReference type="InterPro" id="IPR016036">
    <property type="entry name" value="Malonyl_transacylase_ACP-bd"/>
</dbReference>
<evidence type="ECO:0000256" key="3">
    <source>
        <dbReference type="ARBA" id="ARBA00022553"/>
    </source>
</evidence>
<dbReference type="InterPro" id="IPR001242">
    <property type="entry name" value="Condensation_dom"/>
</dbReference>
<name>A0A918ANY9_9PSEU</name>
<reference evidence="9" key="2">
    <citation type="submission" date="2020-09" db="EMBL/GenBank/DDBJ databases">
        <authorList>
            <person name="Sun Q."/>
            <person name="Ohkuma M."/>
        </authorList>
    </citation>
    <scope>NUCLEOTIDE SEQUENCE</scope>
    <source>
        <strain evidence="9">JCM 3313</strain>
    </source>
</reference>
<evidence type="ECO:0000256" key="2">
    <source>
        <dbReference type="ARBA" id="ARBA00022450"/>
    </source>
</evidence>
<evidence type="ECO:0000313" key="9">
    <source>
        <dbReference type="EMBL" id="GGP55825.1"/>
    </source>
</evidence>
<dbReference type="SUPFAM" id="SSF53901">
    <property type="entry name" value="Thiolase-like"/>
    <property type="match status" value="1"/>
</dbReference>
<dbReference type="PANTHER" id="PTHR43775:SF37">
    <property type="entry name" value="SI:DKEY-61P9.11"/>
    <property type="match status" value="1"/>
</dbReference>
<dbReference type="Pfam" id="PF00698">
    <property type="entry name" value="Acyl_transf_1"/>
    <property type="match status" value="1"/>
</dbReference>
<dbReference type="CDD" id="cd00610">
    <property type="entry name" value="OAT_like"/>
    <property type="match status" value="1"/>
</dbReference>
<dbReference type="InterPro" id="IPR014043">
    <property type="entry name" value="Acyl_transferase_dom"/>
</dbReference>
<dbReference type="InterPro" id="IPR014030">
    <property type="entry name" value="Ketoacyl_synth_N"/>
</dbReference>
<proteinExistence type="predicted"/>
<comment type="caution">
    <text evidence="9">The sequence shown here is derived from an EMBL/GenBank/DDBJ whole genome shotgun (WGS) entry which is preliminary data.</text>
</comment>
<dbReference type="RefSeq" id="WP_189223852.1">
    <property type="nucleotide sequence ID" value="NZ_BMRG01000004.1"/>
</dbReference>
<dbReference type="Pfam" id="PF00109">
    <property type="entry name" value="ketoacyl-synt"/>
    <property type="match status" value="1"/>
</dbReference>
<evidence type="ECO:0000256" key="4">
    <source>
        <dbReference type="ARBA" id="ARBA00022679"/>
    </source>
</evidence>
<keyword evidence="2" id="KW-0596">Phosphopantetheine</keyword>
<dbReference type="SUPFAM" id="SSF47336">
    <property type="entry name" value="ACP-like"/>
    <property type="match status" value="1"/>
</dbReference>
<comment type="cofactor">
    <cofactor evidence="1">
        <name>pantetheine 4'-phosphate</name>
        <dbReference type="ChEBI" id="CHEBI:47942"/>
    </cofactor>
</comment>
<dbReference type="InterPro" id="IPR009081">
    <property type="entry name" value="PP-bd_ACP"/>
</dbReference>
<dbReference type="Proteomes" id="UP000639606">
    <property type="component" value="Unassembled WGS sequence"/>
</dbReference>
<dbReference type="PANTHER" id="PTHR43775">
    <property type="entry name" value="FATTY ACID SYNTHASE"/>
    <property type="match status" value="1"/>
</dbReference>
<dbReference type="Gene3D" id="3.30.70.3290">
    <property type="match status" value="1"/>
</dbReference>
<dbReference type="GO" id="GO:0031177">
    <property type="term" value="F:phosphopantetheine binding"/>
    <property type="evidence" value="ECO:0007669"/>
    <property type="project" value="InterPro"/>
</dbReference>
<dbReference type="Gene3D" id="3.40.366.10">
    <property type="entry name" value="Malonyl-Coenzyme A Acyl Carrier Protein, domain 2"/>
    <property type="match status" value="1"/>
</dbReference>
<dbReference type="PROSITE" id="PS00606">
    <property type="entry name" value="KS3_1"/>
    <property type="match status" value="1"/>
</dbReference>
<dbReference type="EMBL" id="BMRG01000004">
    <property type="protein sequence ID" value="GGP55825.1"/>
    <property type="molecule type" value="Genomic_DNA"/>
</dbReference>
<dbReference type="InterPro" id="IPR016039">
    <property type="entry name" value="Thiolase-like"/>
</dbReference>